<name>A0A2U1FCN7_9PORP</name>
<feature type="domain" description="4'-phosphopantetheinyl transferase" evidence="2">
    <location>
        <begin position="83"/>
        <end position="137"/>
    </location>
</feature>
<evidence type="ECO:0000256" key="1">
    <source>
        <dbReference type="ARBA" id="ARBA00022679"/>
    </source>
</evidence>
<dbReference type="SUPFAM" id="SSF56214">
    <property type="entry name" value="4'-phosphopantetheinyl transferase"/>
    <property type="match status" value="1"/>
</dbReference>
<dbReference type="InterPro" id="IPR037143">
    <property type="entry name" value="4-PPantetheinyl_Trfase_dom_sf"/>
</dbReference>
<dbReference type="InterPro" id="IPR008278">
    <property type="entry name" value="4-PPantetheinyl_Trfase_dom"/>
</dbReference>
<organism evidence="3 4">
    <name type="scientific">Porphyromonas loveana</name>
    <dbReference type="NCBI Taxonomy" id="1884669"/>
    <lineage>
        <taxon>Bacteria</taxon>
        <taxon>Pseudomonadati</taxon>
        <taxon>Bacteroidota</taxon>
        <taxon>Bacteroidia</taxon>
        <taxon>Bacteroidales</taxon>
        <taxon>Porphyromonadaceae</taxon>
        <taxon>Porphyromonas</taxon>
    </lineage>
</organism>
<dbReference type="Gene3D" id="3.90.470.20">
    <property type="entry name" value="4'-phosphopantetheinyl transferase domain"/>
    <property type="match status" value="1"/>
</dbReference>
<gene>
    <name evidence="3" type="ORF">C7382_108117</name>
</gene>
<proteinExistence type="predicted"/>
<dbReference type="GO" id="GO:0008897">
    <property type="term" value="F:holo-[acyl-carrier-protein] synthase activity"/>
    <property type="evidence" value="ECO:0007669"/>
    <property type="project" value="InterPro"/>
</dbReference>
<sequence>MHRLSVDIAGVLIGRFDKLSDKKREDERSRIAYLLRQAIPNDTPVLDHLPNGRPILSSTHNISISHTGQWGAIYIVPPPFIPGIDIEEVSDRALRVCGRFMNDKEMELLTSASLEQQQLLSTIIWSAKETAFKIFNPPDANLQARFDTSLPSTLPSEGDLFSFGLTYSKPYPPALSITIQAVYTEGIVLTCAQYAPAID</sequence>
<dbReference type="EMBL" id="QEKY01000008">
    <property type="protein sequence ID" value="PVZ09926.1"/>
    <property type="molecule type" value="Genomic_DNA"/>
</dbReference>
<dbReference type="AlphaFoldDB" id="A0A2U1FCN7"/>
<dbReference type="RefSeq" id="WP_116679421.1">
    <property type="nucleotide sequence ID" value="NZ_JBGXZY010000021.1"/>
</dbReference>
<dbReference type="Pfam" id="PF01648">
    <property type="entry name" value="ACPS"/>
    <property type="match status" value="1"/>
</dbReference>
<evidence type="ECO:0000313" key="4">
    <source>
        <dbReference type="Proteomes" id="UP000245462"/>
    </source>
</evidence>
<evidence type="ECO:0000313" key="3">
    <source>
        <dbReference type="EMBL" id="PVZ09926.1"/>
    </source>
</evidence>
<dbReference type="Proteomes" id="UP000245462">
    <property type="component" value="Unassembled WGS sequence"/>
</dbReference>
<keyword evidence="4" id="KW-1185">Reference proteome</keyword>
<dbReference type="GeneID" id="94550892"/>
<reference evidence="3 4" key="1">
    <citation type="submission" date="2018-04" db="EMBL/GenBank/DDBJ databases">
        <title>Genomic Encyclopedia of Type Strains, Phase IV (KMG-IV): sequencing the most valuable type-strain genomes for metagenomic binning, comparative biology and taxonomic classification.</title>
        <authorList>
            <person name="Goeker M."/>
        </authorList>
    </citation>
    <scope>NUCLEOTIDE SEQUENCE [LARGE SCALE GENOMIC DNA]</scope>
    <source>
        <strain evidence="3 4">DSM 28520</strain>
    </source>
</reference>
<dbReference type="GO" id="GO:0000287">
    <property type="term" value="F:magnesium ion binding"/>
    <property type="evidence" value="ECO:0007669"/>
    <property type="project" value="InterPro"/>
</dbReference>
<evidence type="ECO:0000259" key="2">
    <source>
        <dbReference type="Pfam" id="PF01648"/>
    </source>
</evidence>
<accession>A0A2U1FCN7</accession>
<protein>
    <submittedName>
        <fullName evidence="3">4'-phosphopantetheinyl transferase EntD</fullName>
    </submittedName>
</protein>
<comment type="caution">
    <text evidence="3">The sequence shown here is derived from an EMBL/GenBank/DDBJ whole genome shotgun (WGS) entry which is preliminary data.</text>
</comment>
<keyword evidence="1 3" id="KW-0808">Transferase</keyword>
<dbReference type="OrthoDB" id="1190494at2"/>